<dbReference type="SUPFAM" id="SSF52540">
    <property type="entry name" value="P-loop containing nucleoside triphosphate hydrolases"/>
    <property type="match status" value="1"/>
</dbReference>
<dbReference type="GO" id="GO:0016887">
    <property type="term" value="F:ATP hydrolysis activity"/>
    <property type="evidence" value="ECO:0007669"/>
    <property type="project" value="InterPro"/>
</dbReference>
<dbReference type="GO" id="GO:0005524">
    <property type="term" value="F:ATP binding"/>
    <property type="evidence" value="ECO:0007669"/>
    <property type="project" value="UniProtKB-KW"/>
</dbReference>
<dbReference type="InterPro" id="IPR003439">
    <property type="entry name" value="ABC_transporter-like_ATP-bd"/>
</dbReference>
<evidence type="ECO:0000259" key="4">
    <source>
        <dbReference type="PROSITE" id="PS50893"/>
    </source>
</evidence>
<keyword evidence="1" id="KW-0813">Transport</keyword>
<gene>
    <name evidence="5" type="ORF">EBV32_01775</name>
    <name evidence="6" type="ORF">EBV78_01450</name>
</gene>
<comment type="caution">
    <text evidence="6">The sequence shown here is derived from an EMBL/GenBank/DDBJ whole genome shotgun (WGS) entry which is preliminary data.</text>
</comment>
<evidence type="ECO:0000313" key="5">
    <source>
        <dbReference type="EMBL" id="NBN87805.1"/>
    </source>
</evidence>
<dbReference type="Pfam" id="PF00005">
    <property type="entry name" value="ABC_tran"/>
    <property type="match status" value="1"/>
</dbReference>
<evidence type="ECO:0000256" key="1">
    <source>
        <dbReference type="ARBA" id="ARBA00022448"/>
    </source>
</evidence>
<name>A0A845S538_9PROT</name>
<feature type="domain" description="ABC transporter" evidence="4">
    <location>
        <begin position="7"/>
        <end position="239"/>
    </location>
</feature>
<dbReference type="SMART" id="SM00382">
    <property type="entry name" value="AAA"/>
    <property type="match status" value="1"/>
</dbReference>
<dbReference type="Proteomes" id="UP000713222">
    <property type="component" value="Unassembled WGS sequence"/>
</dbReference>
<protein>
    <submittedName>
        <fullName evidence="6">ABC transporter ATP-binding protein</fullName>
    </submittedName>
</protein>
<organism evidence="6 7">
    <name type="scientific">Candidatus Fonsibacter lacus</name>
    <dbReference type="NCBI Taxonomy" id="2576439"/>
    <lineage>
        <taxon>Bacteria</taxon>
        <taxon>Pseudomonadati</taxon>
        <taxon>Pseudomonadota</taxon>
        <taxon>Alphaproteobacteria</taxon>
        <taxon>Candidatus Pelagibacterales</taxon>
        <taxon>Candidatus Pelagibacterales incertae sedis</taxon>
        <taxon>Candidatus Fonsibacter</taxon>
    </lineage>
</organism>
<dbReference type="PROSITE" id="PS50893">
    <property type="entry name" value="ABC_TRANSPORTER_2"/>
    <property type="match status" value="1"/>
</dbReference>
<reference evidence="6 7" key="1">
    <citation type="submission" date="2018-10" db="EMBL/GenBank/DDBJ databases">
        <title>Iterative Subtractive Binning of Freshwater Chronoseries Metagenomes Recovers Nearly Complete Genomes from over Four Hundred Novel Species.</title>
        <authorList>
            <person name="Rodriguez-R L.M."/>
            <person name="Tsementzi D."/>
            <person name="Luo C."/>
            <person name="Konstantinidis K.T."/>
        </authorList>
    </citation>
    <scope>NUCLEOTIDE SEQUENCE [LARGE SCALE GENOMIC DNA]</scope>
    <source>
        <strain evidence="6">WB7_2B_003</strain>
        <strain evidence="5">WB7_6_001</strain>
    </source>
</reference>
<dbReference type="AlphaFoldDB" id="A0A845S538"/>
<keyword evidence="3 6" id="KW-0067">ATP-binding</keyword>
<keyword evidence="2" id="KW-0547">Nucleotide-binding</keyword>
<dbReference type="InterPro" id="IPR027417">
    <property type="entry name" value="P-loop_NTPase"/>
</dbReference>
<proteinExistence type="predicted"/>
<dbReference type="EMBL" id="RGET01000014">
    <property type="protein sequence ID" value="NBN87805.1"/>
    <property type="molecule type" value="Genomic_DNA"/>
</dbReference>
<dbReference type="InterPro" id="IPR017871">
    <property type="entry name" value="ABC_transporter-like_CS"/>
</dbReference>
<evidence type="ECO:0000256" key="2">
    <source>
        <dbReference type="ARBA" id="ARBA00022741"/>
    </source>
</evidence>
<dbReference type="Proteomes" id="UP000572953">
    <property type="component" value="Unassembled WGS sequence"/>
</dbReference>
<dbReference type="InterPro" id="IPR050763">
    <property type="entry name" value="ABC_transporter_ATP-binding"/>
</dbReference>
<evidence type="ECO:0000313" key="7">
    <source>
        <dbReference type="Proteomes" id="UP000572953"/>
    </source>
</evidence>
<accession>A0A845S538</accession>
<dbReference type="EMBL" id="RGGN01000031">
    <property type="protein sequence ID" value="NCU62750.1"/>
    <property type="molecule type" value="Genomic_DNA"/>
</dbReference>
<sequence length="310" mass="34857">MENFLALEITNLSKEFKTKQNTIHALKNINLNVNKGEIFGLLGPNGAGKSTFINILAGTVIKSSGSVKVWNFDLDKNPREVRSSIGIVPQETNLDPFFTPRKLLEIQAGMYGIKESERITDKILEITMLREKADSYARSLSGGMKRRLLVAKALVHRPPILILDEPTAGVDVDLRQQLLENIQQLNKQGVTIILTTHYLQEAQQLCNRIAIINHGQLIALDKTENLLNNILTKKIIFKLKVPKNIGEKLNSGLVVNYPKPDLISVTYNKNENKIEEIISEVKEKNIEILDILTEDADLEDVFLKLTKKNA</sequence>
<dbReference type="InterPro" id="IPR003593">
    <property type="entry name" value="AAA+_ATPase"/>
</dbReference>
<evidence type="ECO:0000313" key="6">
    <source>
        <dbReference type="EMBL" id="NCU62750.1"/>
    </source>
</evidence>
<dbReference type="PROSITE" id="PS00211">
    <property type="entry name" value="ABC_TRANSPORTER_1"/>
    <property type="match status" value="1"/>
</dbReference>
<dbReference type="PANTHER" id="PTHR42711:SF15">
    <property type="entry name" value="ABC-TYPE MULTIDRUG TRANSPORT SYSTEM, ATPASE COMPONENT"/>
    <property type="match status" value="1"/>
</dbReference>
<evidence type="ECO:0000256" key="3">
    <source>
        <dbReference type="ARBA" id="ARBA00022840"/>
    </source>
</evidence>
<dbReference type="Gene3D" id="3.40.50.300">
    <property type="entry name" value="P-loop containing nucleotide triphosphate hydrolases"/>
    <property type="match status" value="1"/>
</dbReference>
<dbReference type="PANTHER" id="PTHR42711">
    <property type="entry name" value="ABC TRANSPORTER ATP-BINDING PROTEIN"/>
    <property type="match status" value="1"/>
</dbReference>